<dbReference type="Proteomes" id="UP001285263">
    <property type="component" value="Unassembled WGS sequence"/>
</dbReference>
<keyword evidence="3" id="KW-1185">Reference proteome</keyword>
<dbReference type="InterPro" id="IPR051262">
    <property type="entry name" value="SMP-30/CGR1_Lactonase"/>
</dbReference>
<dbReference type="InterPro" id="IPR011042">
    <property type="entry name" value="6-blade_b-propeller_TolB-like"/>
</dbReference>
<evidence type="ECO:0000313" key="2">
    <source>
        <dbReference type="EMBL" id="MDY0748049.1"/>
    </source>
</evidence>
<dbReference type="PANTHER" id="PTHR47572:SF5">
    <property type="entry name" value="BLR2277 PROTEIN"/>
    <property type="match status" value="1"/>
</dbReference>
<dbReference type="Gene3D" id="2.120.10.30">
    <property type="entry name" value="TolB, C-terminal domain"/>
    <property type="match status" value="1"/>
</dbReference>
<dbReference type="PRINTS" id="PR01790">
    <property type="entry name" value="SMP30FAMILY"/>
</dbReference>
<dbReference type="InterPro" id="IPR013658">
    <property type="entry name" value="SGL"/>
</dbReference>
<reference evidence="2 3" key="1">
    <citation type="submission" date="2023-11" db="EMBL/GenBank/DDBJ databases">
        <title>Paucibacter sp. nov., isolated from fresh soil in Korea.</title>
        <authorList>
            <person name="Le N.T.T."/>
        </authorList>
    </citation>
    <scope>NUCLEOTIDE SEQUENCE [LARGE SCALE GENOMIC DNA]</scope>
    <source>
        <strain evidence="2 3">R3-3</strain>
    </source>
</reference>
<dbReference type="InterPro" id="IPR005511">
    <property type="entry name" value="SMP-30"/>
</dbReference>
<protein>
    <submittedName>
        <fullName evidence="2">SMP-30/gluconolactonase/LRE family protein</fullName>
    </submittedName>
</protein>
<evidence type="ECO:0000313" key="3">
    <source>
        <dbReference type="Proteomes" id="UP001285263"/>
    </source>
</evidence>
<name>A0ABU5DS27_9BURK</name>
<comment type="caution">
    <text evidence="2">The sequence shown here is derived from an EMBL/GenBank/DDBJ whole genome shotgun (WGS) entry which is preliminary data.</text>
</comment>
<dbReference type="Pfam" id="PF08450">
    <property type="entry name" value="SGL"/>
    <property type="match status" value="1"/>
</dbReference>
<dbReference type="SUPFAM" id="SSF63829">
    <property type="entry name" value="Calcium-dependent phosphotriesterase"/>
    <property type="match status" value="1"/>
</dbReference>
<organism evidence="2 3">
    <name type="scientific">Roseateles agri</name>
    <dbReference type="NCBI Taxonomy" id="3098619"/>
    <lineage>
        <taxon>Bacteria</taxon>
        <taxon>Pseudomonadati</taxon>
        <taxon>Pseudomonadota</taxon>
        <taxon>Betaproteobacteria</taxon>
        <taxon>Burkholderiales</taxon>
        <taxon>Sphaerotilaceae</taxon>
        <taxon>Roseateles</taxon>
    </lineage>
</organism>
<gene>
    <name evidence="2" type="ORF">SNE35_26350</name>
</gene>
<feature type="domain" description="SMP-30/Gluconolactonase/LRE-like region" evidence="1">
    <location>
        <begin position="10"/>
        <end position="282"/>
    </location>
</feature>
<evidence type="ECO:0000259" key="1">
    <source>
        <dbReference type="Pfam" id="PF08450"/>
    </source>
</evidence>
<sequence length="301" mass="32036">MQEFAVGLRFPEGPIALADGSLLVVEIAAGNLTRIDPSGGKTVVAHLGGGPNGAAIGPDGRCYVCNNGGFEWRERDGVLLPAGTAKDYSGGSIQAVDLVTGEVDVLYTHCGEQRLNGPNDIVFDRTGGFWFTDHGHTHGRHRDRGAVYYAQTDGSLITEAVFPVEMPNGIALSPNEQTLYVAETVTGRLWSWSLEAPGRVARRQRNILGGMGQLVYGLGGFQLFDSMAVDAEGNIHVGTVPSGISVVSADGQLIEQIPMPERFATNLCFGGAELDEIFVTLSSTGRVVRAKSRFRGAKLAF</sequence>
<dbReference type="EMBL" id="JAXCLA010000009">
    <property type="protein sequence ID" value="MDY0748049.1"/>
    <property type="molecule type" value="Genomic_DNA"/>
</dbReference>
<accession>A0ABU5DS27</accession>
<proteinExistence type="predicted"/>
<dbReference type="RefSeq" id="WP_320426015.1">
    <property type="nucleotide sequence ID" value="NZ_JAXCLA010000009.1"/>
</dbReference>
<dbReference type="PANTHER" id="PTHR47572">
    <property type="entry name" value="LIPOPROTEIN-RELATED"/>
    <property type="match status" value="1"/>
</dbReference>